<sequence length="124" mass="13829">MGDPTRGVMPLDNIAPRIIWALKPLDHGERNAELHPKNTIPTVKHGGGDITLWGCFSAKGPGRLIRVKERMIPNTPPGQRRSGFITSVPLDWILYTTPAYRLNQSKEDTIAHILHTAVSNLYKL</sequence>
<accession>A0ACB8W8W0</accession>
<dbReference type="EMBL" id="CM041543">
    <property type="protein sequence ID" value="KAI3364120.1"/>
    <property type="molecule type" value="Genomic_DNA"/>
</dbReference>
<reference evidence="1" key="1">
    <citation type="submission" date="2022-04" db="EMBL/GenBank/DDBJ databases">
        <title>Jade perch genome.</title>
        <authorList>
            <person name="Chao B."/>
        </authorList>
    </citation>
    <scope>NUCLEOTIDE SEQUENCE</scope>
    <source>
        <strain evidence="1">CB-2022</strain>
    </source>
</reference>
<comment type="caution">
    <text evidence="1">The sequence shown here is derived from an EMBL/GenBank/DDBJ whole genome shotgun (WGS) entry which is preliminary data.</text>
</comment>
<name>A0ACB8W8W0_9TELE</name>
<protein>
    <submittedName>
        <fullName evidence="1">Uncharacterized protein</fullName>
    </submittedName>
</protein>
<dbReference type="Proteomes" id="UP000831701">
    <property type="component" value="Chromosome 13"/>
</dbReference>
<keyword evidence="2" id="KW-1185">Reference proteome</keyword>
<organism evidence="1 2">
    <name type="scientific">Scortum barcoo</name>
    <name type="common">barcoo grunter</name>
    <dbReference type="NCBI Taxonomy" id="214431"/>
    <lineage>
        <taxon>Eukaryota</taxon>
        <taxon>Metazoa</taxon>
        <taxon>Chordata</taxon>
        <taxon>Craniata</taxon>
        <taxon>Vertebrata</taxon>
        <taxon>Euteleostomi</taxon>
        <taxon>Actinopterygii</taxon>
        <taxon>Neopterygii</taxon>
        <taxon>Teleostei</taxon>
        <taxon>Neoteleostei</taxon>
        <taxon>Acanthomorphata</taxon>
        <taxon>Eupercaria</taxon>
        <taxon>Centrarchiformes</taxon>
        <taxon>Terapontoidei</taxon>
        <taxon>Terapontidae</taxon>
        <taxon>Scortum</taxon>
    </lineage>
</organism>
<evidence type="ECO:0000313" key="1">
    <source>
        <dbReference type="EMBL" id="KAI3364120.1"/>
    </source>
</evidence>
<proteinExistence type="predicted"/>
<gene>
    <name evidence="1" type="ORF">L3Q82_010795</name>
</gene>
<evidence type="ECO:0000313" key="2">
    <source>
        <dbReference type="Proteomes" id="UP000831701"/>
    </source>
</evidence>